<evidence type="ECO:0000313" key="4">
    <source>
        <dbReference type="Proteomes" id="UP000614200"/>
    </source>
</evidence>
<keyword evidence="1" id="KW-0175">Coiled coil</keyword>
<gene>
    <name evidence="3" type="ORF">ISU02_02085</name>
</gene>
<feature type="compositionally biased region" description="Basic and acidic residues" evidence="2">
    <location>
        <begin position="244"/>
        <end position="257"/>
    </location>
</feature>
<dbReference type="Proteomes" id="UP000614200">
    <property type="component" value="Unassembled WGS sequence"/>
</dbReference>
<feature type="region of interest" description="Disordered" evidence="2">
    <location>
        <begin position="182"/>
        <end position="257"/>
    </location>
</feature>
<feature type="coiled-coil region" evidence="1">
    <location>
        <begin position="22"/>
        <end position="81"/>
    </location>
</feature>
<evidence type="ECO:0008006" key="5">
    <source>
        <dbReference type="Google" id="ProtNLM"/>
    </source>
</evidence>
<reference evidence="3 4" key="1">
    <citation type="submission" date="2020-11" db="EMBL/GenBank/DDBJ databases">
        <title>Fusibacter basophilias sp. nov.</title>
        <authorList>
            <person name="Qiu D."/>
        </authorList>
    </citation>
    <scope>NUCLEOTIDE SEQUENCE [LARGE SCALE GENOMIC DNA]</scope>
    <source>
        <strain evidence="3 4">Q10-2</strain>
    </source>
</reference>
<evidence type="ECO:0000256" key="2">
    <source>
        <dbReference type="SAM" id="MobiDB-lite"/>
    </source>
</evidence>
<comment type="caution">
    <text evidence="3">The sequence shown here is derived from an EMBL/GenBank/DDBJ whole genome shotgun (WGS) entry which is preliminary data.</text>
</comment>
<sequence>MVNSLKIANNIQLSEKTYSPAQNAQDSQLKAIQNQIENVKKRMQSLIENKRMNPEEKIEKQKALQEEMDALNQKLIARQNEIVRSKMKTNESQNQVTKTDEKVMTQNQSNASLETDKYATLQNLILADASFSQTKTLNAIKKEMIGQAKILKNQISTDRSRGMSSELKESQLSKLEENIDKTTSKIAQGHKDVDKLVEKSRNATQKKNSTSEKNDDVTEDDATKMSAVSVDTVNNDSINNKGVHNKDTHSEKNEENA</sequence>
<protein>
    <recommendedName>
        <fullName evidence="5">FlxA-like protein</fullName>
    </recommendedName>
</protein>
<feature type="compositionally biased region" description="Polar residues" evidence="2">
    <location>
        <begin position="229"/>
        <end position="242"/>
    </location>
</feature>
<organism evidence="3 4">
    <name type="scientific">Fusibacter ferrireducens</name>
    <dbReference type="NCBI Taxonomy" id="2785058"/>
    <lineage>
        <taxon>Bacteria</taxon>
        <taxon>Bacillati</taxon>
        <taxon>Bacillota</taxon>
        <taxon>Clostridia</taxon>
        <taxon>Eubacteriales</taxon>
        <taxon>Eubacteriales Family XII. Incertae Sedis</taxon>
        <taxon>Fusibacter</taxon>
    </lineage>
</organism>
<accession>A0ABR9ZN94</accession>
<feature type="compositionally biased region" description="Basic and acidic residues" evidence="2">
    <location>
        <begin position="182"/>
        <end position="201"/>
    </location>
</feature>
<evidence type="ECO:0000256" key="1">
    <source>
        <dbReference type="SAM" id="Coils"/>
    </source>
</evidence>
<proteinExistence type="predicted"/>
<name>A0ABR9ZN94_9FIRM</name>
<keyword evidence="4" id="KW-1185">Reference proteome</keyword>
<evidence type="ECO:0000313" key="3">
    <source>
        <dbReference type="EMBL" id="MBF4691884.1"/>
    </source>
</evidence>
<dbReference type="EMBL" id="JADKNH010000001">
    <property type="protein sequence ID" value="MBF4691884.1"/>
    <property type="molecule type" value="Genomic_DNA"/>
</dbReference>